<feature type="domain" description="BLUF" evidence="1">
    <location>
        <begin position="28"/>
        <end position="121"/>
    </location>
</feature>
<dbReference type="EMBL" id="VTOU01000001">
    <property type="protein sequence ID" value="TZG29470.1"/>
    <property type="molecule type" value="Genomic_DNA"/>
</dbReference>
<dbReference type="SMART" id="SM01034">
    <property type="entry name" value="BLUF"/>
    <property type="match status" value="1"/>
</dbReference>
<dbReference type="SUPFAM" id="SSF54975">
    <property type="entry name" value="Acylphosphatase/BLUF domain-like"/>
    <property type="match status" value="1"/>
</dbReference>
<evidence type="ECO:0000313" key="3">
    <source>
        <dbReference type="Proteomes" id="UP000322077"/>
    </source>
</evidence>
<dbReference type="InterPro" id="IPR036046">
    <property type="entry name" value="Acylphosphatase-like_dom_sf"/>
</dbReference>
<comment type="caution">
    <text evidence="2">The sequence shown here is derived from an EMBL/GenBank/DDBJ whole genome shotgun (WGS) entry which is preliminary data.</text>
</comment>
<proteinExistence type="predicted"/>
<dbReference type="GO" id="GO:0071949">
    <property type="term" value="F:FAD binding"/>
    <property type="evidence" value="ECO:0007669"/>
    <property type="project" value="InterPro"/>
</dbReference>
<name>A0A5D9CEQ5_9SPHN</name>
<evidence type="ECO:0000313" key="2">
    <source>
        <dbReference type="EMBL" id="TZG29470.1"/>
    </source>
</evidence>
<evidence type="ECO:0000259" key="1">
    <source>
        <dbReference type="PROSITE" id="PS50925"/>
    </source>
</evidence>
<protein>
    <submittedName>
        <fullName evidence="2">BLUF domain-containing protein</fullName>
    </submittedName>
</protein>
<dbReference type="Pfam" id="PF04940">
    <property type="entry name" value="BLUF"/>
    <property type="match status" value="1"/>
</dbReference>
<dbReference type="InterPro" id="IPR007024">
    <property type="entry name" value="BLUF_domain"/>
</dbReference>
<dbReference type="Proteomes" id="UP000322077">
    <property type="component" value="Unassembled WGS sequence"/>
</dbReference>
<organism evidence="2 3">
    <name type="scientific">Sphingomonas montanisoli</name>
    <dbReference type="NCBI Taxonomy" id="2606412"/>
    <lineage>
        <taxon>Bacteria</taxon>
        <taxon>Pseudomonadati</taxon>
        <taxon>Pseudomonadota</taxon>
        <taxon>Alphaproteobacteria</taxon>
        <taxon>Sphingomonadales</taxon>
        <taxon>Sphingomonadaceae</taxon>
        <taxon>Sphingomonas</taxon>
    </lineage>
</organism>
<reference evidence="2 3" key="1">
    <citation type="submission" date="2019-08" db="EMBL/GenBank/DDBJ databases">
        <authorList>
            <person name="Wang G."/>
            <person name="Xu Z."/>
        </authorList>
    </citation>
    <scope>NUCLEOTIDE SEQUENCE [LARGE SCALE GENOMIC DNA]</scope>
    <source>
        <strain evidence="2 3">ZX</strain>
    </source>
</reference>
<dbReference type="Gene3D" id="3.30.70.100">
    <property type="match status" value="1"/>
</dbReference>
<accession>A0A5D9CEQ5</accession>
<dbReference type="PROSITE" id="PS50925">
    <property type="entry name" value="BLUF"/>
    <property type="match status" value="1"/>
</dbReference>
<dbReference type="GO" id="GO:0009882">
    <property type="term" value="F:blue light photoreceptor activity"/>
    <property type="evidence" value="ECO:0007669"/>
    <property type="project" value="InterPro"/>
</dbReference>
<keyword evidence="3" id="KW-1185">Reference proteome</keyword>
<dbReference type="AlphaFoldDB" id="A0A5D9CEQ5"/>
<gene>
    <name evidence="2" type="ORF">FYJ91_04945</name>
</gene>
<sequence>MVGGAGAVFGSGEMPSCSARFDGVTMSLISLLYISTSTLSADEASHEVARIVAVSRDFNATADITGALLFTGPHFAQILEGDEAPVAALLEKLHHDPRHRDLRVVQRGPAMMRRCAGWNMAYSGSSTGVASYVMRVLEASNEATRTAAARALANLMVEFVG</sequence>